<keyword evidence="3" id="KW-0540">Nuclease</keyword>
<comment type="caution">
    <text evidence="3">The sequence shown here is derived from an EMBL/GenBank/DDBJ whole genome shotgun (WGS) entry which is preliminary data.</text>
</comment>
<keyword evidence="3" id="KW-0269">Exonuclease</keyword>
<dbReference type="Proteomes" id="UP001596171">
    <property type="component" value="Unassembled WGS sequence"/>
</dbReference>
<dbReference type="InterPro" id="IPR014576">
    <property type="entry name" value="Pesterase_YhaO"/>
</dbReference>
<name>A0ABW1SJS9_9LACO</name>
<dbReference type="InterPro" id="IPR041796">
    <property type="entry name" value="Mre11_N"/>
</dbReference>
<sequence>MKFIHAADLHLDTPFQGLTGLPAELQQRILAAPLASLERLVDLALAEKVDFVLLVGDLFDRAQQSVQAQAALMVQLERLNAAQIPVILSFGNHDYQPDDADWHFPANVHAFGSQVETVTLTTAAQTKVAITGFSYAQRWLTTSMGGQFPLKMTDADYQIGMWHGQTGTAGDHYAPFSVGELLQKHYDYWALGHIHQRQELNAMPPIEYPGNLQGRQRNETGEKGCLLVTSTADHQLKPVFKSLATIIWQDWTPTLTSELSRSALLTQLTDQLNTTMTTPTQLVNIQLPATCQLTADAELAWSQGALLHQLQAATDGKNWWPVALQRPSTTESTALSFDGAAETWEQVGQNVVTTEQVAVLADRLLDEPFLTAALLEDMTSAQWQQRVLTLLTDHYQLTRQKDGPDDAD</sequence>
<dbReference type="SUPFAM" id="SSF56300">
    <property type="entry name" value="Metallo-dependent phosphatases"/>
    <property type="match status" value="1"/>
</dbReference>
<gene>
    <name evidence="3" type="ORF">ACFP1L_06575</name>
</gene>
<evidence type="ECO:0000256" key="1">
    <source>
        <dbReference type="ARBA" id="ARBA00022801"/>
    </source>
</evidence>
<dbReference type="PIRSF" id="PIRSF033091">
    <property type="entry name" value="Pesterase_YhaO"/>
    <property type="match status" value="1"/>
</dbReference>
<proteinExistence type="predicted"/>
<dbReference type="CDD" id="cd00840">
    <property type="entry name" value="MPP_Mre11_N"/>
    <property type="match status" value="1"/>
</dbReference>
<dbReference type="RefSeq" id="WP_137615174.1">
    <property type="nucleotide sequence ID" value="NZ_BJDI01000002.1"/>
</dbReference>
<keyword evidence="4" id="KW-1185">Reference proteome</keyword>
<accession>A0ABW1SJS9</accession>
<evidence type="ECO:0000259" key="2">
    <source>
        <dbReference type="Pfam" id="PF00149"/>
    </source>
</evidence>
<evidence type="ECO:0000313" key="4">
    <source>
        <dbReference type="Proteomes" id="UP001596171"/>
    </source>
</evidence>
<keyword evidence="1" id="KW-0378">Hydrolase</keyword>
<protein>
    <submittedName>
        <fullName evidence="3">Exonuclease SbcCD subunit D</fullName>
    </submittedName>
</protein>
<dbReference type="GO" id="GO:0004527">
    <property type="term" value="F:exonuclease activity"/>
    <property type="evidence" value="ECO:0007669"/>
    <property type="project" value="UniProtKB-KW"/>
</dbReference>
<feature type="domain" description="Calcineurin-like phosphoesterase" evidence="2">
    <location>
        <begin position="1"/>
        <end position="196"/>
    </location>
</feature>
<evidence type="ECO:0000313" key="3">
    <source>
        <dbReference type="EMBL" id="MFC6201534.1"/>
    </source>
</evidence>
<dbReference type="InterPro" id="IPR004843">
    <property type="entry name" value="Calcineurin-like_PHP"/>
</dbReference>
<dbReference type="PANTHER" id="PTHR30337">
    <property type="entry name" value="COMPONENT OF ATP-DEPENDENT DSDNA EXONUCLEASE"/>
    <property type="match status" value="1"/>
</dbReference>
<organism evidence="3 4">
    <name type="scientific">Lactiplantibacillus nangangensis</name>
    <dbReference type="NCBI Taxonomy" id="2559917"/>
    <lineage>
        <taxon>Bacteria</taxon>
        <taxon>Bacillati</taxon>
        <taxon>Bacillota</taxon>
        <taxon>Bacilli</taxon>
        <taxon>Lactobacillales</taxon>
        <taxon>Lactobacillaceae</taxon>
        <taxon>Lactiplantibacillus</taxon>
    </lineage>
</organism>
<dbReference type="Gene3D" id="3.60.21.10">
    <property type="match status" value="1"/>
</dbReference>
<reference evidence="4" key="1">
    <citation type="journal article" date="2019" name="Int. J. Syst. Evol. Microbiol.">
        <title>The Global Catalogue of Microorganisms (GCM) 10K type strain sequencing project: providing services to taxonomists for standard genome sequencing and annotation.</title>
        <authorList>
            <consortium name="The Broad Institute Genomics Platform"/>
            <consortium name="The Broad Institute Genome Sequencing Center for Infectious Disease"/>
            <person name="Wu L."/>
            <person name="Ma J."/>
        </authorList>
    </citation>
    <scope>NUCLEOTIDE SEQUENCE [LARGE SCALE GENOMIC DNA]</scope>
    <source>
        <strain evidence="4">CCM 8930</strain>
    </source>
</reference>
<dbReference type="InterPro" id="IPR050535">
    <property type="entry name" value="DNA_Repair-Maintenance_Comp"/>
</dbReference>
<dbReference type="Pfam" id="PF00149">
    <property type="entry name" value="Metallophos"/>
    <property type="match status" value="1"/>
</dbReference>
<dbReference type="InterPro" id="IPR029052">
    <property type="entry name" value="Metallo-depent_PP-like"/>
</dbReference>
<dbReference type="PANTHER" id="PTHR30337:SF7">
    <property type="entry name" value="PHOSPHOESTERASE"/>
    <property type="match status" value="1"/>
</dbReference>
<dbReference type="EMBL" id="JBHSSE010000016">
    <property type="protein sequence ID" value="MFC6201534.1"/>
    <property type="molecule type" value="Genomic_DNA"/>
</dbReference>